<dbReference type="CDD" id="cd18966">
    <property type="entry name" value="chromodomain"/>
    <property type="match status" value="1"/>
</dbReference>
<feature type="domain" description="Chromo" evidence="5">
    <location>
        <begin position="43"/>
        <end position="82"/>
    </location>
</feature>
<evidence type="ECO:0000256" key="3">
    <source>
        <dbReference type="ARBA" id="ARBA00023242"/>
    </source>
</evidence>
<name>A0AAN6ZCZ7_9PEZI</name>
<reference evidence="6" key="2">
    <citation type="submission" date="2023-05" db="EMBL/GenBank/DDBJ databases">
        <authorList>
            <consortium name="Lawrence Berkeley National Laboratory"/>
            <person name="Steindorff A."/>
            <person name="Hensen N."/>
            <person name="Bonometti L."/>
            <person name="Westerberg I."/>
            <person name="Brannstrom I.O."/>
            <person name="Guillou S."/>
            <person name="Cros-Aarteil S."/>
            <person name="Calhoun S."/>
            <person name="Haridas S."/>
            <person name="Kuo A."/>
            <person name="Mondo S."/>
            <person name="Pangilinan J."/>
            <person name="Riley R."/>
            <person name="Labutti K."/>
            <person name="Andreopoulos B."/>
            <person name="Lipzen A."/>
            <person name="Chen C."/>
            <person name="Yanf M."/>
            <person name="Daum C."/>
            <person name="Ng V."/>
            <person name="Clum A."/>
            <person name="Ohm R."/>
            <person name="Martin F."/>
            <person name="Silar P."/>
            <person name="Natvig D."/>
            <person name="Lalanne C."/>
            <person name="Gautier V."/>
            <person name="Ament-Velasquez S.L."/>
            <person name="Kruys A."/>
            <person name="Hutchinson M.I."/>
            <person name="Powell A.J."/>
            <person name="Barry K."/>
            <person name="Miller A.N."/>
            <person name="Grigoriev I.V."/>
            <person name="Debuchy R."/>
            <person name="Gladieux P."/>
            <person name="Thoren M.H."/>
            <person name="Johannesson H."/>
        </authorList>
    </citation>
    <scope>NUCLEOTIDE SEQUENCE</scope>
    <source>
        <strain evidence="6">CBS 123565</strain>
    </source>
</reference>
<feature type="compositionally biased region" description="Polar residues" evidence="4">
    <location>
        <begin position="1"/>
        <end position="10"/>
    </location>
</feature>
<dbReference type="Gene3D" id="2.40.50.40">
    <property type="match status" value="1"/>
</dbReference>
<dbReference type="InterPro" id="IPR051219">
    <property type="entry name" value="Heterochromatin_chromo-domain"/>
</dbReference>
<dbReference type="PROSITE" id="PS00598">
    <property type="entry name" value="CHROMO_1"/>
    <property type="match status" value="1"/>
</dbReference>
<feature type="region of interest" description="Disordered" evidence="4">
    <location>
        <begin position="113"/>
        <end position="153"/>
    </location>
</feature>
<proteinExistence type="predicted"/>
<feature type="region of interest" description="Disordered" evidence="4">
    <location>
        <begin position="1"/>
        <end position="38"/>
    </location>
</feature>
<sequence length="1268" mass="141308">MTTMFKTNPKTPFAAISLDDSESDDNISLTSSLSDHHDPDEEYEVECILAEEPNDEDGMRYYLVKWTGFPLHQCTWEPETELGDDLRKSWEATRAKHAAGELEPFDIRKFHAARDREDEAKAARHRRRNAKRNRLGQPLTPPFLDNTNSSEDEAVEDGCVEVLAQGPAASRAPIRSRGIPDSRGPTAPALPSGTSANGSSSRPQTETRRPSITTETASSTKKAQAARLRSTGYHGTARKPSKPSADAALKRKTGPVSHTMGAAPSSVKPAGVQKPLKAKKSVIQPTGNIFTGGKTRKPRPGLKDAMSDPTKEQKFFGKHRQRRLAEKQSRDMEDVAPDISKMRLLNITTLAREPAANRRSSATSIQSPILHTSPQEYISTAELPSMAAAASPTSTLPTPNVAGPAAGPPKKKRKSVRFLEADEPAVMFQEPEPMDTPMDVDNTAPTDDSTSLLLEPSQNPHPTPAPKKLSLDRPMARIQGSQNSNKKLAVGRTSVEVVFNDLPREPPGEHAWLADFLAKDALEFQHTCLAQTLASQIGALVQCHLASGTVVAKAGESGLDRVATYLSSGLLGLHYGQTEYNVLVYPTKCEEWKSIPLGQGATSPSEVALQYTIFRSHQDCGRMLPPLPPLLASRPLVKDPNPKVEDKGAATSDRALMMKRMFGLDYSKLLPGRPEVLPIHKFFLMAPESRGAAIEALAHWLHASNPHCQIYASYRPGSWAAFQACAGPGVVIIHEALAWSLRLIPNLSRHLISRNDEYWSLSEPLHSLPLYPSISPPEDTAPPGDIRLTRLFPYRTAILLTPSFLVSEPRRAVEFLNWFLLKWASGFHYRVVTAWNIHEYLLEVADEKYKARQALWDRPGDTQPEIAADLRDLSDEDCRIRYQAADLASELHIMRTCTAGQYAHDEANSSLVYADSTIDPNDEQSLVNWFGWWTILQADQFRKLHVVGSSEAIKLHGSRKGERRVRIPRYSQVTLNDPEAVMEVFRERDDQVDQVDEAKPKAHIDDTSAQVPAQVPDKGGGRRSSHDKHTQSDLVRLSDISSIIGYLEEVGSQPGSGYQWILYKFPISWLDLEMAEHFDDFKASYHRISDWLKFSWPFGRKNYNTYVGFFYTIAEDWNPPEDVPPKTRTPERHPWIAVYRPVNPHLKPYGRCEVIIWDPAARTKFAAKQTPSEKDLFFMQRQVIQHIRDHGDQKNPNTWLDRVWLGGFDWPSDCDSTRVLGFREPARRGSGVGSLGKGIWRGRLLRVKVVHAEPVLRRPTGAGYAGAA</sequence>
<comment type="subunit">
    <text evidence="2">Component of the NuA4 histone acetyltransferase complex.</text>
</comment>
<dbReference type="InterPro" id="IPR000953">
    <property type="entry name" value="Chromo/chromo_shadow_dom"/>
</dbReference>
<evidence type="ECO:0000259" key="5">
    <source>
        <dbReference type="PROSITE" id="PS50013"/>
    </source>
</evidence>
<dbReference type="Proteomes" id="UP001304895">
    <property type="component" value="Unassembled WGS sequence"/>
</dbReference>
<feature type="compositionally biased region" description="Basic and acidic residues" evidence="4">
    <location>
        <begin position="990"/>
        <end position="1006"/>
    </location>
</feature>
<feature type="compositionally biased region" description="Basic residues" evidence="4">
    <location>
        <begin position="123"/>
        <end position="134"/>
    </location>
</feature>
<feature type="compositionally biased region" description="Basic and acidic residues" evidence="4">
    <location>
        <begin position="113"/>
        <end position="122"/>
    </location>
</feature>
<keyword evidence="3" id="KW-0539">Nucleus</keyword>
<evidence type="ECO:0000256" key="4">
    <source>
        <dbReference type="SAM" id="MobiDB-lite"/>
    </source>
</evidence>
<dbReference type="AlphaFoldDB" id="A0AAN6ZCZ7"/>
<dbReference type="InterPro" id="IPR023779">
    <property type="entry name" value="Chromodomain_CS"/>
</dbReference>
<reference evidence="6" key="1">
    <citation type="journal article" date="2023" name="Mol. Phylogenet. Evol.">
        <title>Genome-scale phylogeny and comparative genomics of the fungal order Sordariales.</title>
        <authorList>
            <person name="Hensen N."/>
            <person name="Bonometti L."/>
            <person name="Westerberg I."/>
            <person name="Brannstrom I.O."/>
            <person name="Guillou S."/>
            <person name="Cros-Aarteil S."/>
            <person name="Calhoun S."/>
            <person name="Haridas S."/>
            <person name="Kuo A."/>
            <person name="Mondo S."/>
            <person name="Pangilinan J."/>
            <person name="Riley R."/>
            <person name="LaButti K."/>
            <person name="Andreopoulos B."/>
            <person name="Lipzen A."/>
            <person name="Chen C."/>
            <person name="Yan M."/>
            <person name="Daum C."/>
            <person name="Ng V."/>
            <person name="Clum A."/>
            <person name="Steindorff A."/>
            <person name="Ohm R.A."/>
            <person name="Martin F."/>
            <person name="Silar P."/>
            <person name="Natvig D.O."/>
            <person name="Lalanne C."/>
            <person name="Gautier V."/>
            <person name="Ament-Velasquez S.L."/>
            <person name="Kruys A."/>
            <person name="Hutchinson M.I."/>
            <person name="Powell A.J."/>
            <person name="Barry K."/>
            <person name="Miller A.N."/>
            <person name="Grigoriev I.V."/>
            <person name="Debuchy R."/>
            <person name="Gladieux P."/>
            <person name="Hiltunen Thoren M."/>
            <person name="Johannesson H."/>
        </authorList>
    </citation>
    <scope>NUCLEOTIDE SEQUENCE</scope>
    <source>
        <strain evidence="6">CBS 123565</strain>
    </source>
</reference>
<organism evidence="6 7">
    <name type="scientific">Trichocladium antarcticum</name>
    <dbReference type="NCBI Taxonomy" id="1450529"/>
    <lineage>
        <taxon>Eukaryota</taxon>
        <taxon>Fungi</taxon>
        <taxon>Dikarya</taxon>
        <taxon>Ascomycota</taxon>
        <taxon>Pezizomycotina</taxon>
        <taxon>Sordariomycetes</taxon>
        <taxon>Sordariomycetidae</taxon>
        <taxon>Sordariales</taxon>
        <taxon>Chaetomiaceae</taxon>
        <taxon>Trichocladium</taxon>
    </lineage>
</organism>
<dbReference type="InterPro" id="IPR023780">
    <property type="entry name" value="Chromo_domain"/>
</dbReference>
<dbReference type="PROSITE" id="PS50013">
    <property type="entry name" value="CHROMO_2"/>
    <property type="match status" value="1"/>
</dbReference>
<feature type="region of interest" description="Disordered" evidence="4">
    <location>
        <begin position="166"/>
        <end position="314"/>
    </location>
</feature>
<comment type="subcellular location">
    <subcellularLocation>
        <location evidence="1">Nucleus</location>
    </subcellularLocation>
</comment>
<feature type="region of interest" description="Disordered" evidence="4">
    <location>
        <begin position="389"/>
        <end position="471"/>
    </location>
</feature>
<protein>
    <recommendedName>
        <fullName evidence="5">Chromo domain-containing protein</fullName>
    </recommendedName>
</protein>
<keyword evidence="7" id="KW-1185">Reference proteome</keyword>
<dbReference type="PANTHER" id="PTHR22812">
    <property type="entry name" value="CHROMOBOX PROTEIN"/>
    <property type="match status" value="1"/>
</dbReference>
<comment type="caution">
    <text evidence="6">The sequence shown here is derived from an EMBL/GenBank/DDBJ whole genome shotgun (WGS) entry which is preliminary data.</text>
</comment>
<feature type="region of interest" description="Disordered" evidence="4">
    <location>
        <begin position="990"/>
        <end position="1032"/>
    </location>
</feature>
<feature type="compositionally biased region" description="Polar residues" evidence="4">
    <location>
        <begin position="443"/>
        <end position="458"/>
    </location>
</feature>
<accession>A0AAN6ZCZ7</accession>
<evidence type="ECO:0000256" key="2">
    <source>
        <dbReference type="ARBA" id="ARBA00011353"/>
    </source>
</evidence>
<evidence type="ECO:0000313" key="7">
    <source>
        <dbReference type="Proteomes" id="UP001304895"/>
    </source>
</evidence>
<dbReference type="GO" id="GO:0006338">
    <property type="term" value="P:chromatin remodeling"/>
    <property type="evidence" value="ECO:0007669"/>
    <property type="project" value="UniProtKB-ARBA"/>
</dbReference>
<dbReference type="GO" id="GO:0005634">
    <property type="term" value="C:nucleus"/>
    <property type="evidence" value="ECO:0007669"/>
    <property type="project" value="UniProtKB-SubCell"/>
</dbReference>
<dbReference type="SUPFAM" id="SSF54160">
    <property type="entry name" value="Chromo domain-like"/>
    <property type="match status" value="1"/>
</dbReference>
<dbReference type="Pfam" id="PF00385">
    <property type="entry name" value="Chromo"/>
    <property type="match status" value="1"/>
</dbReference>
<gene>
    <name evidence="6" type="ORF">BT67DRAFT_62332</name>
</gene>
<dbReference type="SMART" id="SM00298">
    <property type="entry name" value="CHROMO"/>
    <property type="match status" value="1"/>
</dbReference>
<feature type="compositionally biased region" description="Low complexity" evidence="4">
    <location>
        <begin position="389"/>
        <end position="405"/>
    </location>
</feature>
<feature type="compositionally biased region" description="Polar residues" evidence="4">
    <location>
        <begin position="192"/>
        <end position="222"/>
    </location>
</feature>
<evidence type="ECO:0000313" key="6">
    <source>
        <dbReference type="EMBL" id="KAK4133283.1"/>
    </source>
</evidence>
<feature type="compositionally biased region" description="Basic and acidic residues" evidence="4">
    <location>
        <begin position="301"/>
        <end position="314"/>
    </location>
</feature>
<dbReference type="EMBL" id="MU853413">
    <property type="protein sequence ID" value="KAK4133283.1"/>
    <property type="molecule type" value="Genomic_DNA"/>
</dbReference>
<evidence type="ECO:0000256" key="1">
    <source>
        <dbReference type="ARBA" id="ARBA00004123"/>
    </source>
</evidence>
<dbReference type="InterPro" id="IPR016197">
    <property type="entry name" value="Chromo-like_dom_sf"/>
</dbReference>